<feature type="coiled-coil region" evidence="1">
    <location>
        <begin position="37"/>
        <end position="110"/>
    </location>
</feature>
<evidence type="ECO:0000313" key="2">
    <source>
        <dbReference type="EMBL" id="JAS56136.1"/>
    </source>
</evidence>
<protein>
    <submittedName>
        <fullName evidence="2">Uncharacterized protein</fullName>
    </submittedName>
</protein>
<sequence length="112" mass="13241">MFDSDTKLENQTTEHTKTNVEEIDIYADILTDQDGHIKKLKEKVDSLYAENKNLTKNFNSLQKKYEDLLKKNEDLEKKYKNVSFNISALLKTAQAEVERKDQMIKDLRREQD</sequence>
<gene>
    <name evidence="2" type="ORF">g.45581</name>
</gene>
<organism evidence="2">
    <name type="scientific">Cuerna arida</name>
    <dbReference type="NCBI Taxonomy" id="1464854"/>
    <lineage>
        <taxon>Eukaryota</taxon>
        <taxon>Metazoa</taxon>
        <taxon>Ecdysozoa</taxon>
        <taxon>Arthropoda</taxon>
        <taxon>Hexapoda</taxon>
        <taxon>Insecta</taxon>
        <taxon>Pterygota</taxon>
        <taxon>Neoptera</taxon>
        <taxon>Paraneoptera</taxon>
        <taxon>Hemiptera</taxon>
        <taxon>Auchenorrhyncha</taxon>
        <taxon>Membracoidea</taxon>
        <taxon>Cicadellidae</taxon>
        <taxon>Cicadellinae</taxon>
        <taxon>Proconiini</taxon>
        <taxon>Cuerna</taxon>
    </lineage>
</organism>
<dbReference type="AlphaFoldDB" id="A0A1B6G133"/>
<dbReference type="Gene3D" id="1.20.5.400">
    <property type="match status" value="1"/>
</dbReference>
<reference evidence="2" key="1">
    <citation type="submission" date="2015-11" db="EMBL/GenBank/DDBJ databases">
        <title>De novo transcriptome assembly of four potential Pierce s Disease insect vectors from Arizona vineyards.</title>
        <authorList>
            <person name="Tassone E.E."/>
        </authorList>
    </citation>
    <scope>NUCLEOTIDE SEQUENCE</scope>
</reference>
<evidence type="ECO:0000256" key="1">
    <source>
        <dbReference type="SAM" id="Coils"/>
    </source>
</evidence>
<dbReference type="SUPFAM" id="SSF90257">
    <property type="entry name" value="Myosin rod fragments"/>
    <property type="match status" value="1"/>
</dbReference>
<keyword evidence="1" id="KW-0175">Coiled coil</keyword>
<name>A0A1B6G133_9HEMI</name>
<dbReference type="EMBL" id="GECZ01013633">
    <property type="protein sequence ID" value="JAS56136.1"/>
    <property type="molecule type" value="Transcribed_RNA"/>
</dbReference>
<feature type="non-terminal residue" evidence="2">
    <location>
        <position position="112"/>
    </location>
</feature>
<accession>A0A1B6G133</accession>
<proteinExistence type="predicted"/>